<dbReference type="Gene3D" id="3.30.565.10">
    <property type="entry name" value="Histidine kinase-like ATPase, C-terminal domain"/>
    <property type="match status" value="1"/>
</dbReference>
<evidence type="ECO:0000256" key="7">
    <source>
        <dbReference type="ARBA" id="ARBA00022692"/>
    </source>
</evidence>
<reference evidence="21 24" key="1">
    <citation type="submission" date="2018-01" db="EMBL/GenBank/DDBJ databases">
        <title>Complete genome sequence of Staphylococcus Scheliferi isolated from human.</title>
        <authorList>
            <person name="Abouelkhair M.A."/>
            <person name="Bemis D.A."/>
            <person name="Kania S.A."/>
        </authorList>
    </citation>
    <scope>NUCLEOTIDE SEQUENCE [LARGE SCALE GENOMIC DNA]</scope>
    <source>
        <strain evidence="21 24">ATCC 43808</strain>
    </source>
</reference>
<keyword evidence="14 17" id="KW-0472">Membrane</keyword>
<accession>A0A7Z7QN26</accession>
<dbReference type="FunFam" id="1.10.287.130:FF:000001">
    <property type="entry name" value="Two-component sensor histidine kinase"/>
    <property type="match status" value="1"/>
</dbReference>
<comment type="catalytic activity">
    <reaction evidence="1">
        <text>ATP + protein L-histidine = ADP + protein N-phospho-L-histidine.</text>
        <dbReference type="EC" id="2.7.13.3"/>
    </reaction>
</comment>
<dbReference type="GO" id="GO:0005524">
    <property type="term" value="F:ATP binding"/>
    <property type="evidence" value="ECO:0007669"/>
    <property type="project" value="UniProtKB-KW"/>
</dbReference>
<dbReference type="AlphaFoldDB" id="A0A7Z7QN26"/>
<evidence type="ECO:0000313" key="22">
    <source>
        <dbReference type="EMBL" id="SUM87175.1"/>
    </source>
</evidence>
<gene>
    <name evidence="22" type="primary">hssS_1</name>
    <name evidence="21" type="ORF">C1O36_03370</name>
    <name evidence="22" type="ORF">NCTC12218_00525</name>
</gene>
<evidence type="ECO:0000313" key="23">
    <source>
        <dbReference type="Proteomes" id="UP000264146"/>
    </source>
</evidence>
<evidence type="ECO:0000256" key="4">
    <source>
        <dbReference type="ARBA" id="ARBA00022475"/>
    </source>
</evidence>
<dbReference type="CDD" id="cd00075">
    <property type="entry name" value="HATPase"/>
    <property type="match status" value="1"/>
</dbReference>
<dbReference type="InterPro" id="IPR050398">
    <property type="entry name" value="HssS/ArlS-like"/>
</dbReference>
<dbReference type="GO" id="GO:0005886">
    <property type="term" value="C:plasma membrane"/>
    <property type="evidence" value="ECO:0007669"/>
    <property type="project" value="UniProtKB-SubCell"/>
</dbReference>
<dbReference type="Pfam" id="PF00512">
    <property type="entry name" value="HisKA"/>
    <property type="match status" value="1"/>
</dbReference>
<keyword evidence="24" id="KW-1185">Reference proteome</keyword>
<reference evidence="20 23" key="3">
    <citation type="submission" date="2020-11" db="EMBL/GenBank/DDBJ databases">
        <authorList>
            <consortium name="Pathogen Informatics"/>
        </authorList>
    </citation>
    <scope>NUCLEOTIDE SEQUENCE [LARGE SCALE GENOMIC DNA]</scope>
    <source>
        <strain evidence="20 23">NCTC12218</strain>
    </source>
</reference>
<keyword evidence="12" id="KW-0902">Two-component regulatory system</keyword>
<evidence type="ECO:0000256" key="16">
    <source>
        <dbReference type="ARBA" id="ARBA00040841"/>
    </source>
</evidence>
<dbReference type="SMART" id="SM00304">
    <property type="entry name" value="HAMP"/>
    <property type="match status" value="1"/>
</dbReference>
<evidence type="ECO:0000256" key="11">
    <source>
        <dbReference type="ARBA" id="ARBA00022989"/>
    </source>
</evidence>
<evidence type="ECO:0000256" key="13">
    <source>
        <dbReference type="ARBA" id="ARBA00023026"/>
    </source>
</evidence>
<evidence type="ECO:0000313" key="21">
    <source>
        <dbReference type="EMBL" id="NHA33576.1"/>
    </source>
</evidence>
<dbReference type="CDD" id="cd00082">
    <property type="entry name" value="HisKA"/>
    <property type="match status" value="1"/>
</dbReference>
<dbReference type="PROSITE" id="PS50109">
    <property type="entry name" value="HIS_KIN"/>
    <property type="match status" value="1"/>
</dbReference>
<dbReference type="Proteomes" id="UP000572988">
    <property type="component" value="Unassembled WGS sequence"/>
</dbReference>
<dbReference type="SUPFAM" id="SSF55874">
    <property type="entry name" value="ATPase domain of HSP90 chaperone/DNA topoisomerase II/histidine kinase"/>
    <property type="match status" value="1"/>
</dbReference>
<dbReference type="PANTHER" id="PTHR45528:SF11">
    <property type="entry name" value="HISTIDINE KINASE"/>
    <property type="match status" value="1"/>
</dbReference>
<dbReference type="FunFam" id="3.30.565.10:FF:000006">
    <property type="entry name" value="Sensor histidine kinase WalK"/>
    <property type="match status" value="1"/>
</dbReference>
<evidence type="ECO:0000259" key="19">
    <source>
        <dbReference type="PROSITE" id="PS50885"/>
    </source>
</evidence>
<protein>
    <recommendedName>
        <fullName evidence="16">Heme sensor protein HssS</fullName>
        <ecNumber evidence="3">2.7.13.3</ecNumber>
    </recommendedName>
</protein>
<dbReference type="EMBL" id="LR962863">
    <property type="protein sequence ID" value="CAD7358939.1"/>
    <property type="molecule type" value="Genomic_DNA"/>
</dbReference>
<dbReference type="InterPro" id="IPR036890">
    <property type="entry name" value="HATPase_C_sf"/>
</dbReference>
<keyword evidence="6 22" id="KW-0808">Transferase</keyword>
<evidence type="ECO:0000256" key="17">
    <source>
        <dbReference type="SAM" id="Phobius"/>
    </source>
</evidence>
<proteinExistence type="predicted"/>
<dbReference type="PROSITE" id="PS50885">
    <property type="entry name" value="HAMP"/>
    <property type="match status" value="1"/>
</dbReference>
<dbReference type="RefSeq" id="WP_016426226.1">
    <property type="nucleotide sequence ID" value="NZ_CABKRV010000002.1"/>
</dbReference>
<sequence length="456" mass="52591">MLKSLYSRFAIYTLTVMIISALLSFEISNIYYHFELKDKNDAKIMATLKRAQAYKEAQQEQDLKRYLTLLGNLNYQVVAYNAKGEVQSFGEPFRKDNLNRATISHVLSGHDYHGIAKRPFHPFITGFFDNETRNTVGTQFKTDHGRYAVFIRPDIGHTFAEFRIFLLVLLVLLVVISILLVIWSTYALVKPVKQLRNATERMMSGDFATPIAITRRDELGTLQQHFDTMRLELKQLDDMRQHFVQNVSHEIKTPLTHIHHLLTQLQQEKTTPKQSDYIAKIYDETHRLSQLTRQLLLLSELDNDAHLQFDDDIKVHQCVLAILKNENYAIDQKNQVLIYDLDEVTIKGNQRLLTQAFENIIRNAIKYTDTYGTIEIQLTANDKNVYFEVTDDGPGMSESVQKHIFERFYKTTSHTDSNGLGLAITKSIIERHHGEISVNSQLGDGTTFTIILPRHA</sequence>
<dbReference type="SUPFAM" id="SSF47384">
    <property type="entry name" value="Homodimeric domain of signal transducing histidine kinase"/>
    <property type="match status" value="1"/>
</dbReference>
<dbReference type="Pfam" id="PF00672">
    <property type="entry name" value="HAMP"/>
    <property type="match status" value="1"/>
</dbReference>
<evidence type="ECO:0000256" key="10">
    <source>
        <dbReference type="ARBA" id="ARBA00022840"/>
    </source>
</evidence>
<dbReference type="GO" id="GO:0000155">
    <property type="term" value="F:phosphorelay sensor kinase activity"/>
    <property type="evidence" value="ECO:0007669"/>
    <property type="project" value="InterPro"/>
</dbReference>
<name>A0A7Z7QN26_STASC</name>
<dbReference type="InterPro" id="IPR004358">
    <property type="entry name" value="Sig_transdc_His_kin-like_C"/>
</dbReference>
<keyword evidence="10" id="KW-0067">ATP-binding</keyword>
<evidence type="ECO:0000256" key="12">
    <source>
        <dbReference type="ARBA" id="ARBA00023012"/>
    </source>
</evidence>
<dbReference type="SMART" id="SM00387">
    <property type="entry name" value="HATPase_c"/>
    <property type="match status" value="1"/>
</dbReference>
<dbReference type="PRINTS" id="PR00344">
    <property type="entry name" value="BCTRLSENSOR"/>
</dbReference>
<dbReference type="GeneID" id="93789260"/>
<evidence type="ECO:0000313" key="20">
    <source>
        <dbReference type="EMBL" id="CAD7358939.1"/>
    </source>
</evidence>
<dbReference type="Gene3D" id="1.10.287.130">
    <property type="match status" value="1"/>
</dbReference>
<evidence type="ECO:0000256" key="5">
    <source>
        <dbReference type="ARBA" id="ARBA00022553"/>
    </source>
</evidence>
<dbReference type="InterPro" id="IPR003660">
    <property type="entry name" value="HAMP_dom"/>
</dbReference>
<evidence type="ECO:0000256" key="14">
    <source>
        <dbReference type="ARBA" id="ARBA00023136"/>
    </source>
</evidence>
<keyword evidence="8" id="KW-0547">Nucleotide-binding</keyword>
<feature type="transmembrane region" description="Helical" evidence="17">
    <location>
        <begin position="164"/>
        <end position="189"/>
    </location>
</feature>
<evidence type="ECO:0000256" key="3">
    <source>
        <dbReference type="ARBA" id="ARBA00012438"/>
    </source>
</evidence>
<dbReference type="Pfam" id="PF02518">
    <property type="entry name" value="HATPase_c"/>
    <property type="match status" value="1"/>
</dbReference>
<dbReference type="InterPro" id="IPR003594">
    <property type="entry name" value="HATPase_dom"/>
</dbReference>
<dbReference type="InterPro" id="IPR003661">
    <property type="entry name" value="HisK_dim/P_dom"/>
</dbReference>
<comment type="function">
    <text evidence="15">Member of the two-component regulatory system HssS/HssR involved in intracellular heme homeostasis and tempering of staphylococcal virulence. HssS functions as a heme sensor histidine kinase which is autophosphorylated at a histidine residue and transfers its phosphate group to an aspartate residue of HssR. HssR/HssS activates the expression of hrtAB, an efflux pump, in response to extracellular heme, hemin, hemoglobin or blood.</text>
</comment>
<evidence type="ECO:0000256" key="8">
    <source>
        <dbReference type="ARBA" id="ARBA00022741"/>
    </source>
</evidence>
<dbReference type="InterPro" id="IPR036097">
    <property type="entry name" value="HisK_dim/P_sf"/>
</dbReference>
<keyword evidence="7 17" id="KW-0812">Transmembrane</keyword>
<organism evidence="22">
    <name type="scientific">Staphylococcus schleiferi</name>
    <dbReference type="NCBI Taxonomy" id="1295"/>
    <lineage>
        <taxon>Bacteria</taxon>
        <taxon>Bacillati</taxon>
        <taxon>Bacillota</taxon>
        <taxon>Bacilli</taxon>
        <taxon>Bacillales</taxon>
        <taxon>Staphylococcaceae</taxon>
        <taxon>Staphylococcus</taxon>
    </lineage>
</organism>
<evidence type="ECO:0000256" key="6">
    <source>
        <dbReference type="ARBA" id="ARBA00022679"/>
    </source>
</evidence>
<dbReference type="SUPFAM" id="SSF158472">
    <property type="entry name" value="HAMP domain-like"/>
    <property type="match status" value="1"/>
</dbReference>
<evidence type="ECO:0000313" key="24">
    <source>
        <dbReference type="Proteomes" id="UP000572988"/>
    </source>
</evidence>
<evidence type="ECO:0000256" key="9">
    <source>
        <dbReference type="ARBA" id="ARBA00022777"/>
    </source>
</evidence>
<feature type="domain" description="Histidine kinase" evidence="18">
    <location>
        <begin position="246"/>
        <end position="456"/>
    </location>
</feature>
<feature type="transmembrane region" description="Helical" evidence="17">
    <location>
        <begin position="9"/>
        <end position="32"/>
    </location>
</feature>
<feature type="domain" description="HAMP" evidence="19">
    <location>
        <begin position="186"/>
        <end position="238"/>
    </location>
</feature>
<evidence type="ECO:0000256" key="2">
    <source>
        <dbReference type="ARBA" id="ARBA00004651"/>
    </source>
</evidence>
<dbReference type="EMBL" id="POVK01000008">
    <property type="protein sequence ID" value="NHA33576.1"/>
    <property type="molecule type" value="Genomic_DNA"/>
</dbReference>
<keyword evidence="11 17" id="KW-1133">Transmembrane helix</keyword>
<reference evidence="22" key="2">
    <citation type="submission" date="2018-06" db="EMBL/GenBank/DDBJ databases">
        <authorList>
            <consortium name="Pathogen Informatics"/>
            <person name="Doyle S."/>
        </authorList>
    </citation>
    <scope>NUCLEOTIDE SEQUENCE [LARGE SCALE GENOMIC DNA]</scope>
    <source>
        <strain evidence="22">NCTC12218</strain>
    </source>
</reference>
<comment type="subcellular location">
    <subcellularLocation>
        <location evidence="2">Cell membrane</location>
        <topology evidence="2">Multi-pass membrane protein</topology>
    </subcellularLocation>
</comment>
<evidence type="ECO:0000259" key="18">
    <source>
        <dbReference type="PROSITE" id="PS50109"/>
    </source>
</evidence>
<keyword evidence="5" id="KW-0597">Phosphoprotein</keyword>
<dbReference type="EC" id="2.7.13.3" evidence="3"/>
<keyword evidence="13" id="KW-0843">Virulence</keyword>
<keyword evidence="4" id="KW-1003">Cell membrane</keyword>
<evidence type="ECO:0000256" key="1">
    <source>
        <dbReference type="ARBA" id="ARBA00000085"/>
    </source>
</evidence>
<dbReference type="SMART" id="SM00388">
    <property type="entry name" value="HisKA"/>
    <property type="match status" value="1"/>
</dbReference>
<keyword evidence="9 22" id="KW-0418">Kinase</keyword>
<dbReference type="InterPro" id="IPR005467">
    <property type="entry name" value="His_kinase_dom"/>
</dbReference>
<dbReference type="Gene3D" id="6.10.340.10">
    <property type="match status" value="1"/>
</dbReference>
<evidence type="ECO:0000256" key="15">
    <source>
        <dbReference type="ARBA" id="ARBA00037219"/>
    </source>
</evidence>
<dbReference type="PANTHER" id="PTHR45528">
    <property type="entry name" value="SENSOR HISTIDINE KINASE CPXA"/>
    <property type="match status" value="1"/>
</dbReference>
<dbReference type="EMBL" id="UHEF01000001">
    <property type="protein sequence ID" value="SUM87175.1"/>
    <property type="molecule type" value="Genomic_DNA"/>
</dbReference>
<dbReference type="Proteomes" id="UP000264146">
    <property type="component" value="Chromosome"/>
</dbReference>
<dbReference type="CDD" id="cd06225">
    <property type="entry name" value="HAMP"/>
    <property type="match status" value="1"/>
</dbReference>